<feature type="domain" description="RsdA/BaiN/AoA(So)-like insert" evidence="5">
    <location>
        <begin position="193"/>
        <end position="350"/>
    </location>
</feature>
<dbReference type="SUPFAM" id="SSF160996">
    <property type="entry name" value="HI0933 insert domain-like"/>
    <property type="match status" value="1"/>
</dbReference>
<evidence type="ECO:0000256" key="2">
    <source>
        <dbReference type="ARBA" id="ARBA00022630"/>
    </source>
</evidence>
<dbReference type="Pfam" id="PF03486">
    <property type="entry name" value="HI0933_like"/>
    <property type="match status" value="1"/>
</dbReference>
<dbReference type="InterPro" id="IPR004792">
    <property type="entry name" value="BaiN-like"/>
</dbReference>
<keyword evidence="6" id="KW-0560">Oxidoreductase</keyword>
<dbReference type="EMBL" id="SIHJ01000001">
    <property type="protein sequence ID" value="TWT37953.1"/>
    <property type="molecule type" value="Genomic_DNA"/>
</dbReference>
<dbReference type="PRINTS" id="PR00368">
    <property type="entry name" value="FADPNR"/>
</dbReference>
<dbReference type="Proteomes" id="UP000316714">
    <property type="component" value="Unassembled WGS sequence"/>
</dbReference>
<keyword evidence="2" id="KW-0285">Flavoprotein</keyword>
<dbReference type="PANTHER" id="PTHR42887:SF2">
    <property type="entry name" value="OS12G0638800 PROTEIN"/>
    <property type="match status" value="1"/>
</dbReference>
<dbReference type="RefSeq" id="WP_146565250.1">
    <property type="nucleotide sequence ID" value="NZ_SIHJ01000001.1"/>
</dbReference>
<comment type="caution">
    <text evidence="6">The sequence shown here is derived from an EMBL/GenBank/DDBJ whole genome shotgun (WGS) entry which is preliminary data.</text>
</comment>
<dbReference type="NCBIfam" id="TIGR00275">
    <property type="entry name" value="aminoacetone oxidase family FAD-binding enzyme"/>
    <property type="match status" value="1"/>
</dbReference>
<gene>
    <name evidence="6" type="primary">ksdD</name>
    <name evidence="6" type="ORF">KOR34_29190</name>
</gene>
<dbReference type="Pfam" id="PF22780">
    <property type="entry name" value="HI0933_like_1st"/>
    <property type="match status" value="1"/>
</dbReference>
<dbReference type="InterPro" id="IPR023166">
    <property type="entry name" value="BaiN-like_dom_sf"/>
</dbReference>
<keyword evidence="3" id="KW-0274">FAD</keyword>
<comment type="cofactor">
    <cofactor evidence="1">
        <name>FAD</name>
        <dbReference type="ChEBI" id="CHEBI:57692"/>
    </cofactor>
</comment>
<dbReference type="AlphaFoldDB" id="A0A5C5VIY7"/>
<evidence type="ECO:0000256" key="1">
    <source>
        <dbReference type="ARBA" id="ARBA00001974"/>
    </source>
</evidence>
<reference evidence="6 7" key="1">
    <citation type="submission" date="2019-02" db="EMBL/GenBank/DDBJ databases">
        <title>Deep-cultivation of Planctomycetes and their phenomic and genomic characterization uncovers novel biology.</title>
        <authorList>
            <person name="Wiegand S."/>
            <person name="Jogler M."/>
            <person name="Boedeker C."/>
            <person name="Pinto D."/>
            <person name="Vollmers J."/>
            <person name="Rivas-Marin E."/>
            <person name="Kohn T."/>
            <person name="Peeters S.H."/>
            <person name="Heuer A."/>
            <person name="Rast P."/>
            <person name="Oberbeckmann S."/>
            <person name="Bunk B."/>
            <person name="Jeske O."/>
            <person name="Meyerdierks A."/>
            <person name="Storesund J.E."/>
            <person name="Kallscheuer N."/>
            <person name="Luecker S."/>
            <person name="Lage O.M."/>
            <person name="Pohl T."/>
            <person name="Merkel B.J."/>
            <person name="Hornburger P."/>
            <person name="Mueller R.-W."/>
            <person name="Bruemmer F."/>
            <person name="Labrenz M."/>
            <person name="Spormann A.M."/>
            <person name="Op Den Camp H."/>
            <person name="Overmann J."/>
            <person name="Amann R."/>
            <person name="Jetten M.S.M."/>
            <person name="Mascher T."/>
            <person name="Medema M.H."/>
            <person name="Devos D.P."/>
            <person name="Kaster A.-K."/>
            <person name="Ovreas L."/>
            <person name="Rohde M."/>
            <person name="Galperin M.Y."/>
            <person name="Jogler C."/>
        </authorList>
    </citation>
    <scope>NUCLEOTIDE SEQUENCE [LARGE SCALE GENOMIC DNA]</scope>
    <source>
        <strain evidence="6 7">KOR34</strain>
    </source>
</reference>
<protein>
    <submittedName>
        <fullName evidence="6">3-oxosteroid 1-dehydrogenase</fullName>
        <ecNumber evidence="6">1.3.99.4</ecNumber>
    </submittedName>
</protein>
<dbReference type="InterPro" id="IPR055178">
    <property type="entry name" value="RsdA/BaiN/AoA(So)-like_dom"/>
</dbReference>
<dbReference type="SUPFAM" id="SSF51905">
    <property type="entry name" value="FAD/NAD(P)-binding domain"/>
    <property type="match status" value="1"/>
</dbReference>
<proteinExistence type="predicted"/>
<dbReference type="InterPro" id="IPR057661">
    <property type="entry name" value="RsdA/BaiN/AoA(So)_Rossmann"/>
</dbReference>
<dbReference type="GO" id="GO:0047571">
    <property type="term" value="F:3-oxosteroid 1-dehydrogenase activity"/>
    <property type="evidence" value="ECO:0007669"/>
    <property type="project" value="UniProtKB-EC"/>
</dbReference>
<dbReference type="OrthoDB" id="9773233at2"/>
<evidence type="ECO:0000313" key="7">
    <source>
        <dbReference type="Proteomes" id="UP000316714"/>
    </source>
</evidence>
<sequence>MKQECDVAVIGAGAAGMFAAARAAARGRSVVLLEKNRKAGVKILMSGGTRCNLTHAADRRAIAAAFGRQGERFLHAPLAALGPEELIELFHARGVRTKVEATGKVFPVSNRALDVARACIAMVQESGAELALGEPVVSVERSEQGYSVLTDRRRVDCQRLVLATGGRSYPGCGTTGDGYAWAKQLGHKIVPPRPALAPLTSTADWVHRLQGVTLPDVRLSVVEEGRKPADTRRGSLLFTHFGLSGPVAMDISRAITDRPSADWQAVFDFTPDTDEQTLRSRFRGPNRAVLSVLTELVPKSLAEELLVVAGAPPERRTAEFSKAELSRLVDALKRRRAPLSGTLGFKKAEVTAGGVALKEVSSQDMQSRVSPGLFLAGEVLDLDGPIGGYNFQAAFSTGWLAGESV</sequence>
<evidence type="ECO:0000256" key="3">
    <source>
        <dbReference type="ARBA" id="ARBA00022827"/>
    </source>
</evidence>
<accession>A0A5C5VIY7</accession>
<dbReference type="InterPro" id="IPR036188">
    <property type="entry name" value="FAD/NAD-bd_sf"/>
</dbReference>
<dbReference type="Gene3D" id="2.40.30.10">
    <property type="entry name" value="Translation factors"/>
    <property type="match status" value="1"/>
</dbReference>
<name>A0A5C5VIY7_9BACT</name>
<evidence type="ECO:0000259" key="5">
    <source>
        <dbReference type="Pfam" id="PF22780"/>
    </source>
</evidence>
<dbReference type="EC" id="1.3.99.4" evidence="6"/>
<organism evidence="6 7">
    <name type="scientific">Posidoniimonas corsicana</name>
    <dbReference type="NCBI Taxonomy" id="1938618"/>
    <lineage>
        <taxon>Bacteria</taxon>
        <taxon>Pseudomonadati</taxon>
        <taxon>Planctomycetota</taxon>
        <taxon>Planctomycetia</taxon>
        <taxon>Pirellulales</taxon>
        <taxon>Lacipirellulaceae</taxon>
        <taxon>Posidoniimonas</taxon>
    </lineage>
</organism>
<dbReference type="Gene3D" id="1.10.8.260">
    <property type="entry name" value="HI0933 insert domain-like"/>
    <property type="match status" value="1"/>
</dbReference>
<evidence type="ECO:0000313" key="6">
    <source>
        <dbReference type="EMBL" id="TWT37953.1"/>
    </source>
</evidence>
<evidence type="ECO:0000259" key="4">
    <source>
        <dbReference type="Pfam" id="PF03486"/>
    </source>
</evidence>
<dbReference type="Gene3D" id="3.50.50.60">
    <property type="entry name" value="FAD/NAD(P)-binding domain"/>
    <property type="match status" value="1"/>
</dbReference>
<feature type="domain" description="RsdA/BaiN/AoA(So)-like Rossmann fold-like" evidence="4">
    <location>
        <begin position="6"/>
        <end position="403"/>
    </location>
</feature>
<dbReference type="PRINTS" id="PR00411">
    <property type="entry name" value="PNDRDTASEI"/>
</dbReference>
<dbReference type="PANTHER" id="PTHR42887">
    <property type="entry name" value="OS12G0638800 PROTEIN"/>
    <property type="match status" value="1"/>
</dbReference>
<keyword evidence="7" id="KW-1185">Reference proteome</keyword>